<feature type="domain" description="CinA C-terminal" evidence="1">
    <location>
        <begin position="5"/>
        <end position="156"/>
    </location>
</feature>
<dbReference type="InterPro" id="IPR008136">
    <property type="entry name" value="CinA_C"/>
</dbReference>
<dbReference type="RefSeq" id="WP_175125267.1">
    <property type="nucleotide sequence ID" value="NZ_CADIJM010000014.1"/>
</dbReference>
<evidence type="ECO:0000259" key="1">
    <source>
        <dbReference type="Pfam" id="PF02464"/>
    </source>
</evidence>
<name>A0A6S7APY2_9BURK</name>
<protein>
    <submittedName>
        <fullName evidence="2">Nicotinamide-nucleotide amidohydrolase PncC</fullName>
        <ecNumber evidence="2">3.5.1.42</ecNumber>
    </submittedName>
</protein>
<evidence type="ECO:0000313" key="3">
    <source>
        <dbReference type="Proteomes" id="UP000494214"/>
    </source>
</evidence>
<evidence type="ECO:0000313" key="2">
    <source>
        <dbReference type="EMBL" id="CAB3729810.1"/>
    </source>
</evidence>
<dbReference type="GO" id="GO:0019159">
    <property type="term" value="F:nicotinamide-nucleotide amidase activity"/>
    <property type="evidence" value="ECO:0007669"/>
    <property type="project" value="UniProtKB-EC"/>
</dbReference>
<keyword evidence="3" id="KW-1185">Reference proteome</keyword>
<dbReference type="SUPFAM" id="SSF142433">
    <property type="entry name" value="CinA-like"/>
    <property type="match status" value="1"/>
</dbReference>
<dbReference type="AlphaFoldDB" id="A0A6S7APY2"/>
<dbReference type="NCBIfam" id="TIGR00199">
    <property type="entry name" value="PncC_domain"/>
    <property type="match status" value="1"/>
</dbReference>
<gene>
    <name evidence="2" type="primary">pncC_2</name>
    <name evidence="2" type="ORF">LMG26690_04678</name>
</gene>
<dbReference type="Proteomes" id="UP000494214">
    <property type="component" value="Unassembled WGS sequence"/>
</dbReference>
<dbReference type="Pfam" id="PF02464">
    <property type="entry name" value="CinA"/>
    <property type="match status" value="1"/>
</dbReference>
<dbReference type="Gene3D" id="3.90.950.20">
    <property type="entry name" value="CinA-like"/>
    <property type="match status" value="1"/>
</dbReference>
<organism evidence="2 3">
    <name type="scientific">Achromobacter animicus</name>
    <dbReference type="NCBI Taxonomy" id="1389935"/>
    <lineage>
        <taxon>Bacteria</taxon>
        <taxon>Pseudomonadati</taxon>
        <taxon>Pseudomonadota</taxon>
        <taxon>Betaproteobacteria</taxon>
        <taxon>Burkholderiales</taxon>
        <taxon>Alcaligenaceae</taxon>
        <taxon>Achromobacter</taxon>
    </lineage>
</organism>
<proteinExistence type="predicted"/>
<dbReference type="InterPro" id="IPR036653">
    <property type="entry name" value="CinA-like_C"/>
</dbReference>
<dbReference type="EC" id="3.5.1.42" evidence="2"/>
<sequence>MNAIERVAAYMHEHSLKLVTAESCTAGLIAATLADIPGAGALLDCAFVAYSPQAKQKCLGVAARTLQRHNLTSEAVAREMALGAARNSPANVAISNTGVTDDTDPEIPAGTQCYAWVFKSGPADASPAIYTETARFEGDRNAIRRASAEHALAQLIAYHKQWLDGARPSSSRSA</sequence>
<reference evidence="2 3" key="1">
    <citation type="submission" date="2020-04" db="EMBL/GenBank/DDBJ databases">
        <authorList>
            <person name="De Canck E."/>
        </authorList>
    </citation>
    <scope>NUCLEOTIDE SEQUENCE [LARGE SCALE GENOMIC DNA]</scope>
    <source>
        <strain evidence="2 3">LMG 26690</strain>
    </source>
</reference>
<accession>A0A6S7APY2</accession>
<dbReference type="EMBL" id="CADIJM010000014">
    <property type="protein sequence ID" value="CAB3729810.1"/>
    <property type="molecule type" value="Genomic_DNA"/>
</dbReference>
<keyword evidence="2" id="KW-0378">Hydrolase</keyword>